<keyword evidence="4" id="KW-1185">Reference proteome</keyword>
<dbReference type="GO" id="GO:0048038">
    <property type="term" value="F:quinone binding"/>
    <property type="evidence" value="ECO:0007669"/>
    <property type="project" value="TreeGrafter"/>
</dbReference>
<dbReference type="GO" id="GO:0006633">
    <property type="term" value="P:fatty acid biosynthetic process"/>
    <property type="evidence" value="ECO:0007669"/>
    <property type="project" value="TreeGrafter"/>
</dbReference>
<evidence type="ECO:0000313" key="3">
    <source>
        <dbReference type="EMBL" id="QEH38009.1"/>
    </source>
</evidence>
<sequence>MAESSGKPVAVVTGGAQGIGAGIAAALGEAGYAVVVADVLQELAGETACQLAGRSVEVAGVRLDVTSADEWARVMREVDARWGGLDVLVNNAGISPRGTIESTDEALWDQTMAINLKGAWLGIKAALPLLRKRKGTIINIGSTRATRPMPGLFPYVISKAGLYGLTRQVANECLAEGITCNMVAPGWVDTPNERKIQARHGRPDFPAGIRNLTTPEDVGAAVVFLASRHGRKVHGDILYVDSGLHVADDAGMVHLPDRVRPPFEQRIEEA</sequence>
<dbReference type="AlphaFoldDB" id="A0A5B9WCP6"/>
<dbReference type="PRINTS" id="PR00080">
    <property type="entry name" value="SDRFAMILY"/>
</dbReference>
<evidence type="ECO:0000313" key="4">
    <source>
        <dbReference type="Proteomes" id="UP000324233"/>
    </source>
</evidence>
<comment type="similarity">
    <text evidence="1">Belongs to the short-chain dehydrogenases/reductases (SDR) family.</text>
</comment>
<dbReference type="FunFam" id="3.40.50.720:FF:000084">
    <property type="entry name" value="Short-chain dehydrogenase reductase"/>
    <property type="match status" value="1"/>
</dbReference>
<evidence type="ECO:0000256" key="1">
    <source>
        <dbReference type="ARBA" id="ARBA00006484"/>
    </source>
</evidence>
<protein>
    <submittedName>
        <fullName evidence="3">3-oxoacyl-[acyl-carrier-protein] reductase FabG</fullName>
        <ecNumber evidence="3">1.1.1.100</ecNumber>
    </submittedName>
</protein>
<dbReference type="PROSITE" id="PS00061">
    <property type="entry name" value="ADH_SHORT"/>
    <property type="match status" value="1"/>
</dbReference>
<dbReference type="OrthoDB" id="9804774at2"/>
<evidence type="ECO:0000256" key="2">
    <source>
        <dbReference type="ARBA" id="ARBA00023002"/>
    </source>
</evidence>
<name>A0A5B9WCP6_9BACT</name>
<dbReference type="InterPro" id="IPR020904">
    <property type="entry name" value="Sc_DH/Rdtase_CS"/>
</dbReference>
<dbReference type="InterPro" id="IPR002347">
    <property type="entry name" value="SDR_fam"/>
</dbReference>
<dbReference type="CDD" id="cd05233">
    <property type="entry name" value="SDR_c"/>
    <property type="match status" value="1"/>
</dbReference>
<dbReference type="Gene3D" id="1.10.8.400">
    <property type="entry name" value="Enoyl acyl carrier protein reductase"/>
    <property type="match status" value="1"/>
</dbReference>
<dbReference type="PANTHER" id="PTHR42760">
    <property type="entry name" value="SHORT-CHAIN DEHYDROGENASES/REDUCTASES FAMILY MEMBER"/>
    <property type="match status" value="1"/>
</dbReference>
<gene>
    <name evidence="3" type="primary">fabG_15</name>
    <name evidence="3" type="ORF">OJF2_66050</name>
</gene>
<dbReference type="Proteomes" id="UP000324233">
    <property type="component" value="Chromosome"/>
</dbReference>
<proteinExistence type="inferred from homology"/>
<dbReference type="KEGG" id="agv:OJF2_66050"/>
<accession>A0A5B9WCP6</accession>
<keyword evidence="2 3" id="KW-0560">Oxidoreductase</keyword>
<dbReference type="Pfam" id="PF13561">
    <property type="entry name" value="adh_short_C2"/>
    <property type="match status" value="1"/>
</dbReference>
<reference evidence="3 4" key="1">
    <citation type="submission" date="2019-08" db="EMBL/GenBank/DDBJ databases">
        <title>Deep-cultivation of Planctomycetes and their phenomic and genomic characterization uncovers novel biology.</title>
        <authorList>
            <person name="Wiegand S."/>
            <person name="Jogler M."/>
            <person name="Boedeker C."/>
            <person name="Pinto D."/>
            <person name="Vollmers J."/>
            <person name="Rivas-Marin E."/>
            <person name="Kohn T."/>
            <person name="Peeters S.H."/>
            <person name="Heuer A."/>
            <person name="Rast P."/>
            <person name="Oberbeckmann S."/>
            <person name="Bunk B."/>
            <person name="Jeske O."/>
            <person name="Meyerdierks A."/>
            <person name="Storesund J.E."/>
            <person name="Kallscheuer N."/>
            <person name="Luecker S."/>
            <person name="Lage O.M."/>
            <person name="Pohl T."/>
            <person name="Merkel B.J."/>
            <person name="Hornburger P."/>
            <person name="Mueller R.-W."/>
            <person name="Bruemmer F."/>
            <person name="Labrenz M."/>
            <person name="Spormann A.M."/>
            <person name="Op den Camp H."/>
            <person name="Overmann J."/>
            <person name="Amann R."/>
            <person name="Jetten M.S.M."/>
            <person name="Mascher T."/>
            <person name="Medema M.H."/>
            <person name="Devos D.P."/>
            <person name="Kaster A.-K."/>
            <person name="Ovreas L."/>
            <person name="Rohde M."/>
            <person name="Galperin M.Y."/>
            <person name="Jogler C."/>
        </authorList>
    </citation>
    <scope>NUCLEOTIDE SEQUENCE [LARGE SCALE GENOMIC DNA]</scope>
    <source>
        <strain evidence="3 4">OJF2</strain>
    </source>
</reference>
<dbReference type="PRINTS" id="PR00081">
    <property type="entry name" value="GDHRDH"/>
</dbReference>
<dbReference type="SUPFAM" id="SSF51735">
    <property type="entry name" value="NAD(P)-binding Rossmann-fold domains"/>
    <property type="match status" value="1"/>
</dbReference>
<dbReference type="GO" id="GO:0004316">
    <property type="term" value="F:3-oxoacyl-[acyl-carrier-protein] reductase (NADPH) activity"/>
    <property type="evidence" value="ECO:0007669"/>
    <property type="project" value="UniProtKB-EC"/>
</dbReference>
<dbReference type="EMBL" id="CP042997">
    <property type="protein sequence ID" value="QEH38009.1"/>
    <property type="molecule type" value="Genomic_DNA"/>
</dbReference>
<dbReference type="PANTHER" id="PTHR42760:SF133">
    <property type="entry name" value="3-OXOACYL-[ACYL-CARRIER-PROTEIN] REDUCTASE"/>
    <property type="match status" value="1"/>
</dbReference>
<dbReference type="RefSeq" id="WP_148597498.1">
    <property type="nucleotide sequence ID" value="NZ_CP042997.1"/>
</dbReference>
<dbReference type="Gene3D" id="3.40.50.720">
    <property type="entry name" value="NAD(P)-binding Rossmann-like Domain"/>
    <property type="match status" value="1"/>
</dbReference>
<dbReference type="InterPro" id="IPR036291">
    <property type="entry name" value="NAD(P)-bd_dom_sf"/>
</dbReference>
<dbReference type="EC" id="1.1.1.100" evidence="3"/>
<organism evidence="3 4">
    <name type="scientific">Aquisphaera giovannonii</name>
    <dbReference type="NCBI Taxonomy" id="406548"/>
    <lineage>
        <taxon>Bacteria</taxon>
        <taxon>Pseudomonadati</taxon>
        <taxon>Planctomycetota</taxon>
        <taxon>Planctomycetia</taxon>
        <taxon>Isosphaerales</taxon>
        <taxon>Isosphaeraceae</taxon>
        <taxon>Aquisphaera</taxon>
    </lineage>
</organism>